<dbReference type="PANTHER" id="PTHR43214:SF42">
    <property type="entry name" value="TRANSCRIPTIONAL REGULATORY PROTEIN DESR"/>
    <property type="match status" value="1"/>
</dbReference>
<dbReference type="PANTHER" id="PTHR43214">
    <property type="entry name" value="TWO-COMPONENT RESPONSE REGULATOR"/>
    <property type="match status" value="1"/>
</dbReference>
<dbReference type="CDD" id="cd06170">
    <property type="entry name" value="LuxR_C_like"/>
    <property type="match status" value="1"/>
</dbReference>
<name>A0ABX1CA86_9ACTN</name>
<organism evidence="3 4">
    <name type="scientific">Streptomyces bohaiensis</name>
    <dbReference type="NCBI Taxonomy" id="1431344"/>
    <lineage>
        <taxon>Bacteria</taxon>
        <taxon>Bacillati</taxon>
        <taxon>Actinomycetota</taxon>
        <taxon>Actinomycetes</taxon>
        <taxon>Kitasatosporales</taxon>
        <taxon>Streptomycetaceae</taxon>
        <taxon>Streptomyces</taxon>
    </lineage>
</organism>
<dbReference type="SUPFAM" id="SSF46894">
    <property type="entry name" value="C-terminal effector domain of the bipartite response regulators"/>
    <property type="match status" value="1"/>
</dbReference>
<accession>A0ABX1CA86</accession>
<evidence type="ECO:0000256" key="1">
    <source>
        <dbReference type="ARBA" id="ARBA00023125"/>
    </source>
</evidence>
<proteinExistence type="predicted"/>
<dbReference type="SMART" id="SM00421">
    <property type="entry name" value="HTH_LUXR"/>
    <property type="match status" value="1"/>
</dbReference>
<protein>
    <submittedName>
        <fullName evidence="3">Response regulator transcription factor</fullName>
    </submittedName>
</protein>
<gene>
    <name evidence="3" type="ORF">HCN52_03595</name>
</gene>
<keyword evidence="1" id="KW-0238">DNA-binding</keyword>
<dbReference type="InterPro" id="IPR016032">
    <property type="entry name" value="Sig_transdc_resp-reg_C-effctor"/>
</dbReference>
<dbReference type="Gene3D" id="3.40.50.2300">
    <property type="match status" value="1"/>
</dbReference>
<comment type="caution">
    <text evidence="3">The sequence shown here is derived from an EMBL/GenBank/DDBJ whole genome shotgun (WGS) entry which is preliminary data.</text>
</comment>
<sequence length="202" mass="21722">MSIRIVLAYERCLFAEALARILDGVPDFDVAGIAGQRHEVLPVARRKDATVLVLGESLLDEAGKAESFALRMRRELPMCGIAAILPTGDGSDPAGLPRHDGIRFVPADGKLPHLVDAIREIEGSRLAGTRATCQVPRRTRCLGAREQEVLRSTMSGASVKEMSKELFLAPGTVRNLASSAIGKLGARNRFDAARIALEQGLL</sequence>
<dbReference type="EMBL" id="JAAVJC010000014">
    <property type="protein sequence ID" value="NJQ14049.1"/>
    <property type="molecule type" value="Genomic_DNA"/>
</dbReference>
<dbReference type="PROSITE" id="PS50043">
    <property type="entry name" value="HTH_LUXR_2"/>
    <property type="match status" value="1"/>
</dbReference>
<dbReference type="Proteomes" id="UP000727056">
    <property type="component" value="Unassembled WGS sequence"/>
</dbReference>
<feature type="domain" description="HTH luxR-type" evidence="2">
    <location>
        <begin position="135"/>
        <end position="200"/>
    </location>
</feature>
<keyword evidence="4" id="KW-1185">Reference proteome</keyword>
<dbReference type="RefSeq" id="WP_168086879.1">
    <property type="nucleotide sequence ID" value="NZ_BHZH01000100.1"/>
</dbReference>
<evidence type="ECO:0000313" key="3">
    <source>
        <dbReference type="EMBL" id="NJQ14049.1"/>
    </source>
</evidence>
<evidence type="ECO:0000313" key="4">
    <source>
        <dbReference type="Proteomes" id="UP000727056"/>
    </source>
</evidence>
<dbReference type="InterPro" id="IPR000792">
    <property type="entry name" value="Tscrpt_reg_LuxR_C"/>
</dbReference>
<evidence type="ECO:0000259" key="2">
    <source>
        <dbReference type="PROSITE" id="PS50043"/>
    </source>
</evidence>
<dbReference type="Pfam" id="PF00196">
    <property type="entry name" value="GerE"/>
    <property type="match status" value="1"/>
</dbReference>
<reference evidence="3 4" key="1">
    <citation type="submission" date="2020-03" db="EMBL/GenBank/DDBJ databases">
        <title>Draft genome of Streptomyces sp. ventii, isolated from the Axial Seamount in the Pacific Ocean, and resequencing of the two type strains Streptomyces lonarensis strain NCL 716 and Streptomyces bohaiensis strain 11A07.</title>
        <authorList>
            <person name="Loughran R.M."/>
            <person name="Pfannmuller K.M."/>
            <person name="Wasson B.J."/>
            <person name="Deadmond M.C."/>
            <person name="Paddock B.E."/>
            <person name="Koyack M.J."/>
            <person name="Gallegos D.A."/>
            <person name="Mitchell E.A."/>
            <person name="Ushijima B."/>
            <person name="Saw J.H."/>
            <person name="Mcphail K.L."/>
            <person name="Videau P."/>
        </authorList>
    </citation>
    <scope>NUCLEOTIDE SEQUENCE [LARGE SCALE GENOMIC DNA]</scope>
    <source>
        <strain evidence="3 4">11A07</strain>
    </source>
</reference>
<dbReference type="InterPro" id="IPR039420">
    <property type="entry name" value="WalR-like"/>
</dbReference>
<dbReference type="PRINTS" id="PR00038">
    <property type="entry name" value="HTHLUXR"/>
</dbReference>